<proteinExistence type="predicted"/>
<organism evidence="1 2">
    <name type="scientific">Sphagnum jensenii</name>
    <dbReference type="NCBI Taxonomy" id="128206"/>
    <lineage>
        <taxon>Eukaryota</taxon>
        <taxon>Viridiplantae</taxon>
        <taxon>Streptophyta</taxon>
        <taxon>Embryophyta</taxon>
        <taxon>Bryophyta</taxon>
        <taxon>Sphagnophytina</taxon>
        <taxon>Sphagnopsida</taxon>
        <taxon>Sphagnales</taxon>
        <taxon>Sphagnaceae</taxon>
        <taxon>Sphagnum</taxon>
    </lineage>
</organism>
<name>A0ABP0XDT6_9BRYO</name>
<accession>A0ABP0XDT6</accession>
<dbReference type="Proteomes" id="UP001497444">
    <property type="component" value="Chromosome 8"/>
</dbReference>
<gene>
    <name evidence="1" type="ORF">CSSPJE1EN1_LOCUS22758</name>
</gene>
<evidence type="ECO:0000313" key="2">
    <source>
        <dbReference type="Proteomes" id="UP001497444"/>
    </source>
</evidence>
<dbReference type="EMBL" id="OZ020103">
    <property type="protein sequence ID" value="CAK9277280.1"/>
    <property type="molecule type" value="Genomic_DNA"/>
</dbReference>
<keyword evidence="2" id="KW-1185">Reference proteome</keyword>
<sequence>MAFEHGHHNEVQVDQLATIADTYAQVEEQLATMRASVASQRHGPNRLIVEDADDLLQRDSDQDARVLTNDAVLGLLDGCRRLSK</sequence>
<reference evidence="1" key="1">
    <citation type="submission" date="2024-02" db="EMBL/GenBank/DDBJ databases">
        <authorList>
            <consortium name="ELIXIR-Norway"/>
            <consortium name="Elixir Norway"/>
        </authorList>
    </citation>
    <scope>NUCLEOTIDE SEQUENCE</scope>
</reference>
<evidence type="ECO:0000313" key="1">
    <source>
        <dbReference type="EMBL" id="CAK9277280.1"/>
    </source>
</evidence>
<protein>
    <submittedName>
        <fullName evidence="1">Uncharacterized protein</fullName>
    </submittedName>
</protein>